<evidence type="ECO:0000313" key="6">
    <source>
        <dbReference type="EMBL" id="MBE9376034.1"/>
    </source>
</evidence>
<comment type="caution">
    <text evidence="6">The sequence shown here is derived from an EMBL/GenBank/DDBJ whole genome shotgun (WGS) entry which is preliminary data.</text>
</comment>
<evidence type="ECO:0000256" key="2">
    <source>
        <dbReference type="ARBA" id="ARBA00023125"/>
    </source>
</evidence>
<dbReference type="InterPro" id="IPR036388">
    <property type="entry name" value="WH-like_DNA-bd_sf"/>
</dbReference>
<dbReference type="Gene3D" id="1.10.10.10">
    <property type="entry name" value="Winged helix-like DNA-binding domain superfamily/Winged helix DNA-binding domain"/>
    <property type="match status" value="1"/>
</dbReference>
<sequence>MARSPSGESVLTRIVRVLDAFDADNPALGVSDIARRADLPLATAHRLVGELVGYGFLERSADRRVRVGYRMWELAARSSQALALREAAMPFMEDLHAVIRQHTQLAVLCGDDVLFVERLSVPDAVVNATRIAGRLPAHACSSGLVLLAHADPAVQERFLDGGRLPRFTPNTVADPAKLRRVLADVRREGHCAADEMFTCGAAGVAVPVHDGAEQVRAALSVVVPAGGNHRALVPALRTASRGISRAVR</sequence>
<dbReference type="GO" id="GO:0003700">
    <property type="term" value="F:DNA-binding transcription factor activity"/>
    <property type="evidence" value="ECO:0007669"/>
    <property type="project" value="TreeGrafter"/>
</dbReference>
<dbReference type="InterPro" id="IPR036390">
    <property type="entry name" value="WH_DNA-bd_sf"/>
</dbReference>
<dbReference type="SMART" id="SM00346">
    <property type="entry name" value="HTH_ICLR"/>
    <property type="match status" value="1"/>
</dbReference>
<proteinExistence type="predicted"/>
<organism evidence="6 7">
    <name type="scientific">Saccharopolyspora montiporae</name>
    <dbReference type="NCBI Taxonomy" id="2781240"/>
    <lineage>
        <taxon>Bacteria</taxon>
        <taxon>Bacillati</taxon>
        <taxon>Actinomycetota</taxon>
        <taxon>Actinomycetes</taxon>
        <taxon>Pseudonocardiales</taxon>
        <taxon>Pseudonocardiaceae</taxon>
        <taxon>Saccharopolyspora</taxon>
    </lineage>
</organism>
<dbReference type="Pfam" id="PF01614">
    <property type="entry name" value="IclR_C"/>
    <property type="match status" value="1"/>
</dbReference>
<dbReference type="InterPro" id="IPR014757">
    <property type="entry name" value="Tscrpt_reg_IclR_C"/>
</dbReference>
<dbReference type="PROSITE" id="PS51078">
    <property type="entry name" value="ICLR_ED"/>
    <property type="match status" value="1"/>
</dbReference>
<dbReference type="Proteomes" id="UP000598360">
    <property type="component" value="Unassembled WGS sequence"/>
</dbReference>
<keyword evidence="7" id="KW-1185">Reference proteome</keyword>
<evidence type="ECO:0000259" key="5">
    <source>
        <dbReference type="PROSITE" id="PS51078"/>
    </source>
</evidence>
<keyword evidence="1" id="KW-0805">Transcription regulation</keyword>
<dbReference type="GO" id="GO:0045892">
    <property type="term" value="P:negative regulation of DNA-templated transcription"/>
    <property type="evidence" value="ECO:0007669"/>
    <property type="project" value="TreeGrafter"/>
</dbReference>
<dbReference type="InterPro" id="IPR005471">
    <property type="entry name" value="Tscrpt_reg_IclR_N"/>
</dbReference>
<gene>
    <name evidence="6" type="ORF">IQ251_16405</name>
</gene>
<dbReference type="PANTHER" id="PTHR30136:SF24">
    <property type="entry name" value="HTH-TYPE TRANSCRIPTIONAL REPRESSOR ALLR"/>
    <property type="match status" value="1"/>
</dbReference>
<accession>A0A929B9Z9</accession>
<dbReference type="AlphaFoldDB" id="A0A929B9Z9"/>
<evidence type="ECO:0000256" key="3">
    <source>
        <dbReference type="ARBA" id="ARBA00023163"/>
    </source>
</evidence>
<dbReference type="Gene3D" id="3.30.450.40">
    <property type="match status" value="1"/>
</dbReference>
<dbReference type="EMBL" id="JADEYC010000030">
    <property type="protein sequence ID" value="MBE9376034.1"/>
    <property type="molecule type" value="Genomic_DNA"/>
</dbReference>
<keyword evidence="3" id="KW-0804">Transcription</keyword>
<name>A0A929B9Z9_9PSEU</name>
<protein>
    <submittedName>
        <fullName evidence="6">IclR family transcriptional regulator</fullName>
    </submittedName>
</protein>
<evidence type="ECO:0000259" key="4">
    <source>
        <dbReference type="PROSITE" id="PS51077"/>
    </source>
</evidence>
<dbReference type="SUPFAM" id="SSF55781">
    <property type="entry name" value="GAF domain-like"/>
    <property type="match status" value="1"/>
</dbReference>
<evidence type="ECO:0000256" key="1">
    <source>
        <dbReference type="ARBA" id="ARBA00023015"/>
    </source>
</evidence>
<evidence type="ECO:0000313" key="7">
    <source>
        <dbReference type="Proteomes" id="UP000598360"/>
    </source>
</evidence>
<dbReference type="InterPro" id="IPR050707">
    <property type="entry name" value="HTH_MetabolicPath_Reg"/>
</dbReference>
<keyword evidence="2" id="KW-0238">DNA-binding</keyword>
<dbReference type="PROSITE" id="PS51077">
    <property type="entry name" value="HTH_ICLR"/>
    <property type="match status" value="1"/>
</dbReference>
<dbReference type="RefSeq" id="WP_193929472.1">
    <property type="nucleotide sequence ID" value="NZ_JADEYC010000030.1"/>
</dbReference>
<reference evidence="6" key="1">
    <citation type="submission" date="2020-10" db="EMBL/GenBank/DDBJ databases">
        <title>Diversity and distribution of actinomycetes associated with coral in the coast of Hainan.</title>
        <authorList>
            <person name="Li F."/>
        </authorList>
    </citation>
    <scope>NUCLEOTIDE SEQUENCE</scope>
    <source>
        <strain evidence="6">HNM0983</strain>
    </source>
</reference>
<dbReference type="GO" id="GO:0003677">
    <property type="term" value="F:DNA binding"/>
    <property type="evidence" value="ECO:0007669"/>
    <property type="project" value="UniProtKB-KW"/>
</dbReference>
<dbReference type="InterPro" id="IPR029016">
    <property type="entry name" value="GAF-like_dom_sf"/>
</dbReference>
<dbReference type="Pfam" id="PF09339">
    <property type="entry name" value="HTH_IclR"/>
    <property type="match status" value="1"/>
</dbReference>
<feature type="domain" description="HTH iclR-type" evidence="4">
    <location>
        <begin position="8"/>
        <end position="69"/>
    </location>
</feature>
<feature type="domain" description="IclR-ED" evidence="5">
    <location>
        <begin position="70"/>
        <end position="248"/>
    </location>
</feature>
<dbReference type="SUPFAM" id="SSF46785">
    <property type="entry name" value="Winged helix' DNA-binding domain"/>
    <property type="match status" value="1"/>
</dbReference>
<dbReference type="PANTHER" id="PTHR30136">
    <property type="entry name" value="HELIX-TURN-HELIX TRANSCRIPTIONAL REGULATOR, ICLR FAMILY"/>
    <property type="match status" value="1"/>
</dbReference>